<evidence type="ECO:0000313" key="2">
    <source>
        <dbReference type="EMBL" id="KAF6085190.1"/>
    </source>
</evidence>
<gene>
    <name evidence="2" type="ORF">HJG60_020177</name>
</gene>
<name>A0A833Z565_9CHIR</name>
<evidence type="ECO:0000256" key="1">
    <source>
        <dbReference type="SAM" id="MobiDB-lite"/>
    </source>
</evidence>
<dbReference type="Proteomes" id="UP000664940">
    <property type="component" value="Unassembled WGS sequence"/>
</dbReference>
<proteinExistence type="predicted"/>
<feature type="region of interest" description="Disordered" evidence="1">
    <location>
        <begin position="41"/>
        <end position="71"/>
    </location>
</feature>
<comment type="caution">
    <text evidence="2">The sequence shown here is derived from an EMBL/GenBank/DDBJ whole genome shotgun (WGS) entry which is preliminary data.</text>
</comment>
<feature type="region of interest" description="Disordered" evidence="1">
    <location>
        <begin position="1"/>
        <end position="25"/>
    </location>
</feature>
<sequence length="71" mass="7920">MSAAWPSRWRRSCSSKSRRRASGRVPKSWFTCTRLLLTKSQAPSRAAGTPTSNSPSRSMARSSFTGVCRRK</sequence>
<dbReference type="AlphaFoldDB" id="A0A833Z565"/>
<dbReference type="EMBL" id="JABVXQ010000012">
    <property type="protein sequence ID" value="KAF6085190.1"/>
    <property type="molecule type" value="Genomic_DNA"/>
</dbReference>
<evidence type="ECO:0000313" key="3">
    <source>
        <dbReference type="Proteomes" id="UP000664940"/>
    </source>
</evidence>
<organism evidence="2 3">
    <name type="scientific">Phyllostomus discolor</name>
    <name type="common">pale spear-nosed bat</name>
    <dbReference type="NCBI Taxonomy" id="89673"/>
    <lineage>
        <taxon>Eukaryota</taxon>
        <taxon>Metazoa</taxon>
        <taxon>Chordata</taxon>
        <taxon>Craniata</taxon>
        <taxon>Vertebrata</taxon>
        <taxon>Euteleostomi</taxon>
        <taxon>Mammalia</taxon>
        <taxon>Eutheria</taxon>
        <taxon>Laurasiatheria</taxon>
        <taxon>Chiroptera</taxon>
        <taxon>Yangochiroptera</taxon>
        <taxon>Phyllostomidae</taxon>
        <taxon>Phyllostominae</taxon>
        <taxon>Phyllostomus</taxon>
    </lineage>
</organism>
<feature type="compositionally biased region" description="Low complexity" evidence="1">
    <location>
        <begin position="52"/>
        <end position="63"/>
    </location>
</feature>
<feature type="compositionally biased region" description="Basic residues" evidence="1">
    <location>
        <begin position="8"/>
        <end position="22"/>
    </location>
</feature>
<accession>A0A833Z565</accession>
<reference evidence="2 3" key="1">
    <citation type="journal article" date="2020" name="Nature">
        <title>Six reference-quality genomes reveal evolution of bat adaptations.</title>
        <authorList>
            <person name="Jebb D."/>
            <person name="Huang Z."/>
            <person name="Pippel M."/>
            <person name="Hughes G.M."/>
            <person name="Lavrichenko K."/>
            <person name="Devanna P."/>
            <person name="Winkler S."/>
            <person name="Jermiin L.S."/>
            <person name="Skirmuntt E.C."/>
            <person name="Katzourakis A."/>
            <person name="Burkitt-Gray L."/>
            <person name="Ray D.A."/>
            <person name="Sullivan K.A.M."/>
            <person name="Roscito J.G."/>
            <person name="Kirilenko B.M."/>
            <person name="Davalos L.M."/>
            <person name="Corthals A.P."/>
            <person name="Power M.L."/>
            <person name="Jones G."/>
            <person name="Ransome R.D."/>
            <person name="Dechmann D.K.N."/>
            <person name="Locatelli A.G."/>
            <person name="Puechmaille S.J."/>
            <person name="Fedrigo O."/>
            <person name="Jarvis E.D."/>
            <person name="Hiller M."/>
            <person name="Vernes S.C."/>
            <person name="Myers E.W."/>
            <person name="Teeling E.C."/>
        </authorList>
    </citation>
    <scope>NUCLEOTIDE SEQUENCE [LARGE SCALE GENOMIC DNA]</scope>
    <source>
        <strain evidence="2">Bat1K_MPI-CBG_1</strain>
    </source>
</reference>
<protein>
    <submittedName>
        <fullName evidence="2">Vacuolar protein sorting 36-like protein</fullName>
    </submittedName>
</protein>